<evidence type="ECO:0000256" key="5">
    <source>
        <dbReference type="SAM" id="SignalP"/>
    </source>
</evidence>
<dbReference type="InterPro" id="IPR011250">
    <property type="entry name" value="OMP/PagP_B-barrel"/>
</dbReference>
<dbReference type="EMBL" id="JANKHH010000006">
    <property type="protein sequence ID" value="MCR2834527.1"/>
    <property type="molecule type" value="Genomic_DNA"/>
</dbReference>
<keyword evidence="8" id="KW-1185">Reference proteome</keyword>
<dbReference type="InterPro" id="IPR027385">
    <property type="entry name" value="Beta-barrel_OMP"/>
</dbReference>
<gene>
    <name evidence="7" type="ORF">NSO95_11265</name>
</gene>
<feature type="chain" id="PRO_5047450780" evidence="5">
    <location>
        <begin position="23"/>
        <end position="223"/>
    </location>
</feature>
<organism evidence="7 8">
    <name type="scientific">Parerythrobacter lacustris</name>
    <dbReference type="NCBI Taxonomy" id="2969984"/>
    <lineage>
        <taxon>Bacteria</taxon>
        <taxon>Pseudomonadati</taxon>
        <taxon>Pseudomonadota</taxon>
        <taxon>Alphaproteobacteria</taxon>
        <taxon>Sphingomonadales</taxon>
        <taxon>Erythrobacteraceae</taxon>
        <taxon>Parerythrobacter</taxon>
    </lineage>
</organism>
<proteinExistence type="inferred from homology"/>
<feature type="domain" description="Outer membrane protein beta-barrel" evidence="6">
    <location>
        <begin position="12"/>
        <end position="223"/>
    </location>
</feature>
<dbReference type="NCBIfam" id="TIGR01414">
    <property type="entry name" value="autotrans_barl"/>
    <property type="match status" value="1"/>
</dbReference>
<feature type="signal peptide" evidence="5">
    <location>
        <begin position="1"/>
        <end position="22"/>
    </location>
</feature>
<keyword evidence="2 5" id="KW-0732">Signal</keyword>
<evidence type="ECO:0000313" key="7">
    <source>
        <dbReference type="EMBL" id="MCR2834527.1"/>
    </source>
</evidence>
<dbReference type="SUPFAM" id="SSF56925">
    <property type="entry name" value="OMPA-like"/>
    <property type="match status" value="1"/>
</dbReference>
<dbReference type="PANTHER" id="PTHR34001:SF3">
    <property type="entry name" value="BLL7405 PROTEIN"/>
    <property type="match status" value="1"/>
</dbReference>
<comment type="caution">
    <text evidence="7">The sequence shown here is derived from an EMBL/GenBank/DDBJ whole genome shotgun (WGS) entry which is preliminary data.</text>
</comment>
<evidence type="ECO:0000256" key="2">
    <source>
        <dbReference type="ARBA" id="ARBA00022729"/>
    </source>
</evidence>
<comment type="similarity">
    <text evidence="4">Belongs to the Omp25/RopB family.</text>
</comment>
<comment type="subcellular location">
    <subcellularLocation>
        <location evidence="1">Membrane</location>
    </subcellularLocation>
</comment>
<keyword evidence="3" id="KW-0472">Membrane</keyword>
<evidence type="ECO:0000256" key="3">
    <source>
        <dbReference type="ARBA" id="ARBA00023136"/>
    </source>
</evidence>
<dbReference type="RefSeq" id="WP_257596359.1">
    <property type="nucleotide sequence ID" value="NZ_JANKHH010000006.1"/>
</dbReference>
<name>A0ABT1XVS8_9SPHN</name>
<evidence type="ECO:0000313" key="8">
    <source>
        <dbReference type="Proteomes" id="UP001206067"/>
    </source>
</evidence>
<evidence type="ECO:0000256" key="1">
    <source>
        <dbReference type="ARBA" id="ARBA00004370"/>
    </source>
</evidence>
<dbReference type="InterPro" id="IPR051692">
    <property type="entry name" value="OMP-like"/>
</dbReference>
<dbReference type="Pfam" id="PF13505">
    <property type="entry name" value="OMP_b-brl"/>
    <property type="match status" value="1"/>
</dbReference>
<protein>
    <submittedName>
        <fullName evidence="7">Outer membrane beta-barrel protein</fullName>
    </submittedName>
</protein>
<dbReference type="Proteomes" id="UP001206067">
    <property type="component" value="Unassembled WGS sequence"/>
</dbReference>
<evidence type="ECO:0000259" key="6">
    <source>
        <dbReference type="Pfam" id="PF13505"/>
    </source>
</evidence>
<evidence type="ECO:0000256" key="4">
    <source>
        <dbReference type="ARBA" id="ARBA00038306"/>
    </source>
</evidence>
<dbReference type="PANTHER" id="PTHR34001">
    <property type="entry name" value="BLL7405 PROTEIN"/>
    <property type="match status" value="1"/>
</dbReference>
<accession>A0ABT1XVS8</accession>
<sequence>MKKMVAILIAGSAMLAAAPAMAQAVEDESPFTGFRAQAVGGYDSVRAGSSVDDDVAVDNDQSADGIMYGAAVGYDVDLGGVVIGPEAEFAWSNADTDFENGDFEGFGFGNVSADRDLYLGARVGAKVGDNALAYVKGGYTNAKLDIRSNDGTTEFNNDIDLDGYRVGGGVELALSQNMFVNAEYRYSNYSRAEIDFEGTLPDADRFDVDVDRHQVGVGVGIRF</sequence>
<dbReference type="InterPro" id="IPR006315">
    <property type="entry name" value="OM_autotransptr_brl_dom"/>
</dbReference>
<dbReference type="Gene3D" id="2.40.160.20">
    <property type="match status" value="1"/>
</dbReference>
<reference evidence="7 8" key="1">
    <citation type="submission" date="2022-08" db="EMBL/GenBank/DDBJ databases">
        <title>Polyphasic taxonomy analysis of Qipengyuania sp.RS5-5.</title>
        <authorList>
            <person name="Xamxidin M."/>
            <person name="Wu M."/>
        </authorList>
    </citation>
    <scope>NUCLEOTIDE SEQUENCE [LARGE SCALE GENOMIC DNA]</scope>
    <source>
        <strain evidence="7 8">RS5-5</strain>
    </source>
</reference>